<dbReference type="Pfam" id="PF01814">
    <property type="entry name" value="Hemerythrin"/>
    <property type="match status" value="1"/>
</dbReference>
<feature type="domain" description="Hemerythrin-like" evidence="5">
    <location>
        <begin position="27"/>
        <end position="137"/>
    </location>
</feature>
<keyword evidence="2" id="KW-0561">Oxygen transport</keyword>
<evidence type="ECO:0000256" key="1">
    <source>
        <dbReference type="ARBA" id="ARBA00010587"/>
    </source>
</evidence>
<sequence length="147" mass="16986">MWFSKQISAPEPKQPFFAWSSEEHSVGIRVFDQEHQRLVALMSQVHIALMEKHDRTLALERLEFLIAQARSHFDHEEGVMGNIEFAERDAHMAEHTALIEQANALLQKVQNGSLSALAISAFLKDWLSHMQILDRKYVATMRRHGLR</sequence>
<gene>
    <name evidence="6" type="ORF">IPP58_08935</name>
</gene>
<keyword evidence="4" id="KW-0408">Iron</keyword>
<evidence type="ECO:0000256" key="3">
    <source>
        <dbReference type="ARBA" id="ARBA00022723"/>
    </source>
</evidence>
<reference evidence="6" key="1">
    <citation type="submission" date="2020-10" db="EMBL/GenBank/DDBJ databases">
        <title>Connecting structure to function with the recovery of over 1000 high-quality activated sludge metagenome-assembled genomes encoding full-length rRNA genes using long-read sequencing.</title>
        <authorList>
            <person name="Singleton C.M."/>
            <person name="Petriglieri F."/>
            <person name="Kristensen J.M."/>
            <person name="Kirkegaard R.H."/>
            <person name="Michaelsen T.Y."/>
            <person name="Andersen M.H."/>
            <person name="Karst S.M."/>
            <person name="Dueholm M.S."/>
            <person name="Nielsen P.H."/>
            <person name="Albertsen M."/>
        </authorList>
    </citation>
    <scope>NUCLEOTIDE SEQUENCE</scope>
    <source>
        <strain evidence="6">Skiv_18-Q3-R9-52_MAXAC.067</strain>
    </source>
</reference>
<dbReference type="PANTHER" id="PTHR37164">
    <property type="entry name" value="BACTERIOHEMERYTHRIN"/>
    <property type="match status" value="1"/>
</dbReference>
<dbReference type="Gene3D" id="1.20.120.50">
    <property type="entry name" value="Hemerythrin-like"/>
    <property type="match status" value="1"/>
</dbReference>
<keyword evidence="2" id="KW-0813">Transport</keyword>
<dbReference type="CDD" id="cd12107">
    <property type="entry name" value="Hemerythrin"/>
    <property type="match status" value="1"/>
</dbReference>
<dbReference type="InterPro" id="IPR016131">
    <property type="entry name" value="Haemerythrin_Fe_BS"/>
</dbReference>
<evidence type="ECO:0000313" key="6">
    <source>
        <dbReference type="EMBL" id="MBK9796613.1"/>
    </source>
</evidence>
<evidence type="ECO:0000256" key="2">
    <source>
        <dbReference type="ARBA" id="ARBA00022621"/>
    </source>
</evidence>
<dbReference type="InterPro" id="IPR012827">
    <property type="entry name" value="Hemerythrin_metal-bd"/>
</dbReference>
<evidence type="ECO:0000313" key="7">
    <source>
        <dbReference type="Proteomes" id="UP000886657"/>
    </source>
</evidence>
<dbReference type="PROSITE" id="PS00550">
    <property type="entry name" value="HEMERYTHRINS"/>
    <property type="match status" value="1"/>
</dbReference>
<dbReference type="NCBIfam" id="TIGR02481">
    <property type="entry name" value="hemeryth_dom"/>
    <property type="match status" value="1"/>
</dbReference>
<protein>
    <submittedName>
        <fullName evidence="6">Hemerythrin family protein</fullName>
    </submittedName>
</protein>
<keyword evidence="3" id="KW-0479">Metal-binding</keyword>
<dbReference type="InterPro" id="IPR050669">
    <property type="entry name" value="Hemerythrin"/>
</dbReference>
<evidence type="ECO:0000259" key="5">
    <source>
        <dbReference type="Pfam" id="PF01814"/>
    </source>
</evidence>
<dbReference type="SUPFAM" id="SSF47188">
    <property type="entry name" value="Hemerythrin-like"/>
    <property type="match status" value="1"/>
</dbReference>
<dbReference type="PANTHER" id="PTHR37164:SF1">
    <property type="entry name" value="BACTERIOHEMERYTHRIN"/>
    <property type="match status" value="1"/>
</dbReference>
<comment type="similarity">
    <text evidence="1">Belongs to the hemerythrin family.</text>
</comment>
<dbReference type="AlphaFoldDB" id="A0A9D7SGT5"/>
<dbReference type="Proteomes" id="UP000886657">
    <property type="component" value="Unassembled WGS sequence"/>
</dbReference>
<name>A0A9D7SGT5_9BACT</name>
<dbReference type="InterPro" id="IPR035938">
    <property type="entry name" value="Hemerythrin-like_sf"/>
</dbReference>
<comment type="caution">
    <text evidence="6">The sequence shown here is derived from an EMBL/GenBank/DDBJ whole genome shotgun (WGS) entry which is preliminary data.</text>
</comment>
<dbReference type="GO" id="GO:0046872">
    <property type="term" value="F:metal ion binding"/>
    <property type="evidence" value="ECO:0007669"/>
    <property type="project" value="UniProtKB-KW"/>
</dbReference>
<dbReference type="NCBIfam" id="NF033749">
    <property type="entry name" value="bact_hemeryth"/>
    <property type="match status" value="1"/>
</dbReference>
<dbReference type="GO" id="GO:0005344">
    <property type="term" value="F:oxygen carrier activity"/>
    <property type="evidence" value="ECO:0007669"/>
    <property type="project" value="UniProtKB-KW"/>
</dbReference>
<dbReference type="InterPro" id="IPR012312">
    <property type="entry name" value="Hemerythrin-like"/>
</dbReference>
<evidence type="ECO:0000256" key="4">
    <source>
        <dbReference type="ARBA" id="ARBA00023004"/>
    </source>
</evidence>
<proteinExistence type="inferred from homology"/>
<accession>A0A9D7SGT5</accession>
<dbReference type="EMBL" id="JADKIO010000006">
    <property type="protein sequence ID" value="MBK9796613.1"/>
    <property type="molecule type" value="Genomic_DNA"/>
</dbReference>
<organism evidence="6 7">
    <name type="scientific">Candidatus Geothrix skivensis</name>
    <dbReference type="NCBI Taxonomy" id="2954439"/>
    <lineage>
        <taxon>Bacteria</taxon>
        <taxon>Pseudomonadati</taxon>
        <taxon>Acidobacteriota</taxon>
        <taxon>Holophagae</taxon>
        <taxon>Holophagales</taxon>
        <taxon>Holophagaceae</taxon>
        <taxon>Geothrix</taxon>
    </lineage>
</organism>